<name>A0A5C4MJX8_9ACTN</name>
<dbReference type="OrthoDB" id="4870234at2"/>
<sequence>MVEPHTRSDESIADLVRDLSEQTSRLVRDELRLAQAELKQKGTQAGAGLGGLGAAGLLALYGLGALFAAIIAALALAMDVWLAALIVAVVLFIIAAVLAVIGKKQLQKAAPPMPEHTVENVKADIAEVKEARQREH</sequence>
<keyword evidence="1" id="KW-0812">Transmembrane</keyword>
<keyword evidence="1" id="KW-0472">Membrane</keyword>
<dbReference type="RefSeq" id="WP_139086965.1">
    <property type="nucleotide sequence ID" value="NZ_VDFR01000057.1"/>
</dbReference>
<comment type="caution">
    <text evidence="2">The sequence shown here is derived from an EMBL/GenBank/DDBJ whole genome shotgun (WGS) entry which is preliminary data.</text>
</comment>
<dbReference type="Pfam" id="PF07332">
    <property type="entry name" value="Phage_holin_3_6"/>
    <property type="match status" value="1"/>
</dbReference>
<evidence type="ECO:0000256" key="1">
    <source>
        <dbReference type="SAM" id="Phobius"/>
    </source>
</evidence>
<dbReference type="EMBL" id="VDFR01000109">
    <property type="protein sequence ID" value="TNC40498.1"/>
    <property type="molecule type" value="Genomic_DNA"/>
</dbReference>
<feature type="transmembrane region" description="Helical" evidence="1">
    <location>
        <begin position="49"/>
        <end position="74"/>
    </location>
</feature>
<dbReference type="AlphaFoldDB" id="A0A5C4MJX8"/>
<evidence type="ECO:0000313" key="2">
    <source>
        <dbReference type="EMBL" id="TNC40498.1"/>
    </source>
</evidence>
<dbReference type="EMBL" id="VDFR01000057">
    <property type="protein sequence ID" value="TNC46303.1"/>
    <property type="molecule type" value="Genomic_DNA"/>
</dbReference>
<dbReference type="Proteomes" id="UP000306740">
    <property type="component" value="Unassembled WGS sequence"/>
</dbReference>
<evidence type="ECO:0000313" key="4">
    <source>
        <dbReference type="Proteomes" id="UP000306740"/>
    </source>
</evidence>
<reference evidence="2 4" key="1">
    <citation type="submission" date="2019-05" db="EMBL/GenBank/DDBJ databases">
        <title>Mumia sp. nov., isolated from the intestinal contents of plateau pika (Ochotona curzoniae) in the Qinghai-Tibet plateau of China.</title>
        <authorList>
            <person name="Tian Z."/>
        </authorList>
    </citation>
    <scope>NUCLEOTIDE SEQUENCE [LARGE SCALE GENOMIC DNA]</scope>
    <source>
        <strain evidence="4">527</strain>
        <strain evidence="2">Z527</strain>
    </source>
</reference>
<feature type="transmembrane region" description="Helical" evidence="1">
    <location>
        <begin position="80"/>
        <end position="101"/>
    </location>
</feature>
<accession>A0A5C4MJX8</accession>
<organism evidence="2 4">
    <name type="scientific">Mumia zhuanghuii</name>
    <dbReference type="NCBI Taxonomy" id="2585211"/>
    <lineage>
        <taxon>Bacteria</taxon>
        <taxon>Bacillati</taxon>
        <taxon>Actinomycetota</taxon>
        <taxon>Actinomycetes</taxon>
        <taxon>Propionibacteriales</taxon>
        <taxon>Nocardioidaceae</taxon>
        <taxon>Mumia</taxon>
    </lineage>
</organism>
<dbReference type="InterPro" id="IPR009937">
    <property type="entry name" value="Phage_holin_3_6"/>
</dbReference>
<gene>
    <name evidence="3" type="ORF">FHE65_12760</name>
    <name evidence="2" type="ORF">FHE65_23055</name>
</gene>
<keyword evidence="1" id="KW-1133">Transmembrane helix</keyword>
<proteinExistence type="predicted"/>
<evidence type="ECO:0000313" key="3">
    <source>
        <dbReference type="EMBL" id="TNC46303.1"/>
    </source>
</evidence>
<protein>
    <submittedName>
        <fullName evidence="2">Phage holin family protein</fullName>
    </submittedName>
</protein>